<dbReference type="GO" id="GO:0004662">
    <property type="term" value="F:CAAX-protein geranylgeranyltransferase activity"/>
    <property type="evidence" value="ECO:0007669"/>
    <property type="project" value="TreeGrafter"/>
</dbReference>
<dbReference type="Pfam" id="PF00432">
    <property type="entry name" value="Prenyltrans"/>
    <property type="match status" value="1"/>
</dbReference>
<dbReference type="GO" id="GO:0005953">
    <property type="term" value="C:CAAX-protein geranylgeranyltransferase complex"/>
    <property type="evidence" value="ECO:0007669"/>
    <property type="project" value="TreeGrafter"/>
</dbReference>
<keyword evidence="4 10" id="KW-0808">Transferase</keyword>
<dbReference type="InterPro" id="IPR045089">
    <property type="entry name" value="PGGT1B-like"/>
</dbReference>
<dbReference type="EMBL" id="KV744849">
    <property type="protein sequence ID" value="OCK83935.1"/>
    <property type="molecule type" value="Genomic_DNA"/>
</dbReference>
<keyword evidence="3" id="KW-0637">Prenyltransferase</keyword>
<keyword evidence="6" id="KW-0677">Repeat</keyword>
<dbReference type="Proteomes" id="UP000250266">
    <property type="component" value="Unassembled WGS sequence"/>
</dbReference>
<evidence type="ECO:0000313" key="10">
    <source>
        <dbReference type="EMBL" id="OCK83935.1"/>
    </source>
</evidence>
<evidence type="ECO:0000256" key="3">
    <source>
        <dbReference type="ARBA" id="ARBA00022602"/>
    </source>
</evidence>
<comment type="similarity">
    <text evidence="2">Belongs to the protein prenyltransferase subunit beta family.</text>
</comment>
<evidence type="ECO:0000256" key="6">
    <source>
        <dbReference type="ARBA" id="ARBA00022737"/>
    </source>
</evidence>
<evidence type="ECO:0000256" key="5">
    <source>
        <dbReference type="ARBA" id="ARBA00022723"/>
    </source>
</evidence>
<evidence type="ECO:0000256" key="7">
    <source>
        <dbReference type="ARBA" id="ARBA00022833"/>
    </source>
</evidence>
<dbReference type="SUPFAM" id="SSF48239">
    <property type="entry name" value="Terpenoid cyclases/Protein prenyltransferases"/>
    <property type="match status" value="1"/>
</dbReference>
<evidence type="ECO:0000256" key="8">
    <source>
        <dbReference type="SAM" id="MobiDB-lite"/>
    </source>
</evidence>
<protein>
    <submittedName>
        <fullName evidence="10">Geranylgeranyl transferase type I beta subunit</fullName>
    </submittedName>
</protein>
<comment type="cofactor">
    <cofactor evidence="1">
        <name>Zn(2+)</name>
        <dbReference type="ChEBI" id="CHEBI:29105"/>
    </cofactor>
</comment>
<evidence type="ECO:0000313" key="11">
    <source>
        <dbReference type="Proteomes" id="UP000250266"/>
    </source>
</evidence>
<dbReference type="AlphaFoldDB" id="A0A8E2EH65"/>
<organism evidence="10 11">
    <name type="scientific">Lepidopterella palustris CBS 459.81</name>
    <dbReference type="NCBI Taxonomy" id="1314670"/>
    <lineage>
        <taxon>Eukaryota</taxon>
        <taxon>Fungi</taxon>
        <taxon>Dikarya</taxon>
        <taxon>Ascomycota</taxon>
        <taxon>Pezizomycotina</taxon>
        <taxon>Dothideomycetes</taxon>
        <taxon>Pleosporomycetidae</taxon>
        <taxon>Mytilinidiales</taxon>
        <taxon>Argynnaceae</taxon>
        <taxon>Lepidopterella</taxon>
    </lineage>
</organism>
<dbReference type="GO" id="GO:0046872">
    <property type="term" value="F:metal ion binding"/>
    <property type="evidence" value="ECO:0007669"/>
    <property type="project" value="UniProtKB-KW"/>
</dbReference>
<feature type="compositionally biased region" description="Basic and acidic residues" evidence="8">
    <location>
        <begin position="456"/>
        <end position="469"/>
    </location>
</feature>
<evidence type="ECO:0000256" key="1">
    <source>
        <dbReference type="ARBA" id="ARBA00001947"/>
    </source>
</evidence>
<keyword evidence="7" id="KW-0862">Zinc</keyword>
<keyword evidence="5" id="KW-0479">Metal-binding</keyword>
<dbReference type="PANTHER" id="PTHR11774">
    <property type="entry name" value="GERANYLGERANYL TRANSFERASE TYPE BETA SUBUNIT"/>
    <property type="match status" value="1"/>
</dbReference>
<proteinExistence type="inferred from homology"/>
<dbReference type="InterPro" id="IPR001330">
    <property type="entry name" value="Prenyltrans"/>
</dbReference>
<evidence type="ECO:0000256" key="4">
    <source>
        <dbReference type="ARBA" id="ARBA00022679"/>
    </source>
</evidence>
<name>A0A8E2EH65_9PEZI</name>
<feature type="region of interest" description="Disordered" evidence="8">
    <location>
        <begin position="456"/>
        <end position="475"/>
    </location>
</feature>
<accession>A0A8E2EH65</accession>
<dbReference type="InterPro" id="IPR008930">
    <property type="entry name" value="Terpenoid_cyclase/PrenylTrfase"/>
</dbReference>
<evidence type="ECO:0000256" key="2">
    <source>
        <dbReference type="ARBA" id="ARBA00010497"/>
    </source>
</evidence>
<dbReference type="PANTHER" id="PTHR11774:SF4">
    <property type="entry name" value="GERANYLGERANYL TRANSFERASE TYPE-1 SUBUNIT BETA"/>
    <property type="match status" value="1"/>
</dbReference>
<sequence>MAAKRAETFFPLVAGDESKLNHSRHINYWRRCLKTYLPYQYTSNDSNRMSLAFFIVSALDVLGNLETGITPGEREGYINWIYHCQHPEGGFRAFPATDFGELRNENNKAWDPANVPATFFALLMLAIFGDDLERVKRRECLEWLTRMQRPDGSFGETIGENGRIEGGNDIRFGYTGTGIRWILRGSVEGPVDGVSDINVDKLVECIRISETYDGGISEARFHEAHAGFTFCAISALSFLDRLPLPTSPNNDRVRGLSNLPLTLHWLASRQTATLDDDDAYDTNKDGTNSSATCHDADSFAKLSGFPPKNSESSYKGQPTSQFETQWTGMNGRCNKIADTCYAFWVTGSLATLNHLPIIDRPALRRYLLDKVQHLVGGFGKMPGDPPDLYHSYLGLATMAILDEPGLKSFDAPLCMSNDARKHLESLSWRRKIVGIRDGDEAEIAASSRVEIAKPDGMQVEHEASSDRSHLTLSGG</sequence>
<keyword evidence="11" id="KW-1185">Reference proteome</keyword>
<dbReference type="OrthoDB" id="24893at2759"/>
<reference evidence="10 11" key="1">
    <citation type="journal article" date="2016" name="Nat. Commun.">
        <title>Ectomycorrhizal ecology is imprinted in the genome of the dominant symbiotic fungus Cenococcum geophilum.</title>
        <authorList>
            <consortium name="DOE Joint Genome Institute"/>
            <person name="Peter M."/>
            <person name="Kohler A."/>
            <person name="Ohm R.A."/>
            <person name="Kuo A."/>
            <person name="Krutzmann J."/>
            <person name="Morin E."/>
            <person name="Arend M."/>
            <person name="Barry K.W."/>
            <person name="Binder M."/>
            <person name="Choi C."/>
            <person name="Clum A."/>
            <person name="Copeland A."/>
            <person name="Grisel N."/>
            <person name="Haridas S."/>
            <person name="Kipfer T."/>
            <person name="LaButti K."/>
            <person name="Lindquist E."/>
            <person name="Lipzen A."/>
            <person name="Maire R."/>
            <person name="Meier B."/>
            <person name="Mihaltcheva S."/>
            <person name="Molinier V."/>
            <person name="Murat C."/>
            <person name="Poggeler S."/>
            <person name="Quandt C.A."/>
            <person name="Sperisen C."/>
            <person name="Tritt A."/>
            <person name="Tisserant E."/>
            <person name="Crous P.W."/>
            <person name="Henrissat B."/>
            <person name="Nehls U."/>
            <person name="Egli S."/>
            <person name="Spatafora J.W."/>
            <person name="Grigoriev I.V."/>
            <person name="Martin F.M."/>
        </authorList>
    </citation>
    <scope>NUCLEOTIDE SEQUENCE [LARGE SCALE GENOMIC DNA]</scope>
    <source>
        <strain evidence="10 11">CBS 459.81</strain>
    </source>
</reference>
<dbReference type="Gene3D" id="1.50.10.20">
    <property type="match status" value="1"/>
</dbReference>
<evidence type="ECO:0000259" key="9">
    <source>
        <dbReference type="Pfam" id="PF00432"/>
    </source>
</evidence>
<gene>
    <name evidence="10" type="ORF">K432DRAFT_321346</name>
</gene>
<feature type="domain" description="Prenyltransferase alpha-alpha toroid" evidence="9">
    <location>
        <begin position="20"/>
        <end position="415"/>
    </location>
</feature>